<accession>A0A1M3KYU1</accession>
<comment type="caution">
    <text evidence="2">The sequence shown here is derived from an EMBL/GenBank/DDBJ whole genome shotgun (WGS) entry which is preliminary data.</text>
</comment>
<dbReference type="AlphaFoldDB" id="A0A1M3KYU1"/>
<feature type="compositionally biased region" description="Low complexity" evidence="1">
    <location>
        <begin position="221"/>
        <end position="233"/>
    </location>
</feature>
<evidence type="ECO:0000313" key="2">
    <source>
        <dbReference type="EMBL" id="OJX57656.1"/>
    </source>
</evidence>
<organism evidence="2 3">
    <name type="scientific">Candidatus Kapaibacterium thiocyanatum</name>
    <dbReference type="NCBI Taxonomy" id="1895771"/>
    <lineage>
        <taxon>Bacteria</taxon>
        <taxon>Pseudomonadati</taxon>
        <taxon>Candidatus Kapaibacteriota</taxon>
        <taxon>Candidatus Kapaibacteriia</taxon>
        <taxon>Candidatus Kapaibacteriales</taxon>
        <taxon>Candidatus Kapaibacteriaceae</taxon>
        <taxon>Candidatus Kapaibacterium</taxon>
    </lineage>
</organism>
<dbReference type="Proteomes" id="UP000184233">
    <property type="component" value="Unassembled WGS sequence"/>
</dbReference>
<feature type="compositionally biased region" description="Polar residues" evidence="1">
    <location>
        <begin position="187"/>
        <end position="198"/>
    </location>
</feature>
<feature type="compositionally biased region" description="Gly residues" evidence="1">
    <location>
        <begin position="247"/>
        <end position="260"/>
    </location>
</feature>
<feature type="region of interest" description="Disordered" evidence="1">
    <location>
        <begin position="132"/>
        <end position="277"/>
    </location>
</feature>
<dbReference type="EMBL" id="MKVH01000021">
    <property type="protein sequence ID" value="OJX57656.1"/>
    <property type="molecule type" value="Genomic_DNA"/>
</dbReference>
<name>A0A1M3KYU1_9BACT</name>
<dbReference type="STRING" id="1895771.BGO89_06705"/>
<reference evidence="2 3" key="1">
    <citation type="submission" date="2016-09" db="EMBL/GenBank/DDBJ databases">
        <title>Genome-resolved meta-omics ties microbial dynamics to process performance in biotechnology for thiocyanate degradation.</title>
        <authorList>
            <person name="Kantor R.S."/>
            <person name="Huddy R.J."/>
            <person name="Iyer R."/>
            <person name="Thomas B.C."/>
            <person name="Brown C.T."/>
            <person name="Anantharaman K."/>
            <person name="Tringe S."/>
            <person name="Hettich R.L."/>
            <person name="Harrison S.T."/>
            <person name="Banfield J.F."/>
        </authorList>
    </citation>
    <scope>NUCLEOTIDE SEQUENCE [LARGE SCALE GENOMIC DNA]</scope>
    <source>
        <strain evidence="2">59-99</strain>
    </source>
</reference>
<proteinExistence type="predicted"/>
<sequence length="467" mass="51511">MADKAYRIRHDVYDEMYRAGLLPDASLLYLFLLNNPRVSLTGLYRIDEREITFHTGIGQDRVLDCLRNLTNAGLIVYDQSLLWIPRIPRDNTATKLTYWQRLLQRDEEEYAAYPSIIPGCENGAYRAWREAHAQHLAPRDQQTTGPGEKSPAPTSARTAADVIPPWERAAETPDSSDDEPGTALPMTLSSDETPSLPTQYGVGTYQEGTSHPPAPSNSGGLTPLPTTLYLSLSLPPPEEDRPIESRGCGGIAGQVPGGGVSPPPAQDPHPGDNASASKRWRVAVQTALQAMATAGELRRWVSSGLLTLVLVPRTWPEAHLPSDTPPPAVTIPFRPLDGDGADDWTPNGDMLPRSLSTIPFLSEWARYLRWRWLTWHEWPDRVTQTAQWLQLAEWFDPIACVRQSVAGSFKGIFPLREDLGSGRYTRSGTVLRASRRARSAARRGGCVTDTVIGYAPRLTPDTGHARA</sequence>
<evidence type="ECO:0000256" key="1">
    <source>
        <dbReference type="SAM" id="MobiDB-lite"/>
    </source>
</evidence>
<gene>
    <name evidence="2" type="ORF">BGO89_06705</name>
</gene>
<evidence type="ECO:0000313" key="3">
    <source>
        <dbReference type="Proteomes" id="UP000184233"/>
    </source>
</evidence>
<protein>
    <submittedName>
        <fullName evidence="2">Uncharacterized protein</fullName>
    </submittedName>
</protein>